<organism evidence="2 3">
    <name type="scientific">Pontibacter silvestris</name>
    <dbReference type="NCBI Taxonomy" id="2305183"/>
    <lineage>
        <taxon>Bacteria</taxon>
        <taxon>Pseudomonadati</taxon>
        <taxon>Bacteroidota</taxon>
        <taxon>Cytophagia</taxon>
        <taxon>Cytophagales</taxon>
        <taxon>Hymenobacteraceae</taxon>
        <taxon>Pontibacter</taxon>
    </lineage>
</organism>
<keyword evidence="3" id="KW-1185">Reference proteome</keyword>
<reference evidence="3" key="1">
    <citation type="journal article" date="2019" name="Int. J. Syst. Evol. Microbiol.">
        <title>The Global Catalogue of Microorganisms (GCM) 10K type strain sequencing project: providing services to taxonomists for standard genome sequencing and annotation.</title>
        <authorList>
            <consortium name="The Broad Institute Genomics Platform"/>
            <consortium name="The Broad Institute Genome Sequencing Center for Infectious Disease"/>
            <person name="Wu L."/>
            <person name="Ma J."/>
        </authorList>
    </citation>
    <scope>NUCLEOTIDE SEQUENCE [LARGE SCALE GENOMIC DNA]</scope>
    <source>
        <strain evidence="3">JCM 16545</strain>
    </source>
</reference>
<accession>A0ABW4WWD7</accession>
<dbReference type="Proteomes" id="UP001597369">
    <property type="component" value="Unassembled WGS sequence"/>
</dbReference>
<sequence length="76" mass="8457">MAEDKNNNKERLQQQAEKPATGWIEDKRLEEGYTDKMAVDPSKRSVQASDSKVQNPMRNLAKGGNNTNIKHKSGGS</sequence>
<comment type="caution">
    <text evidence="2">The sequence shown here is derived from an EMBL/GenBank/DDBJ whole genome shotgun (WGS) entry which is preliminary data.</text>
</comment>
<protein>
    <submittedName>
        <fullName evidence="2">Uncharacterized protein</fullName>
    </submittedName>
</protein>
<dbReference type="EMBL" id="JBHUHV010000019">
    <property type="protein sequence ID" value="MFD2066541.1"/>
    <property type="molecule type" value="Genomic_DNA"/>
</dbReference>
<feature type="compositionally biased region" description="Polar residues" evidence="1">
    <location>
        <begin position="44"/>
        <end position="57"/>
    </location>
</feature>
<dbReference type="RefSeq" id="WP_229960366.1">
    <property type="nucleotide sequence ID" value="NZ_JAJJWI010000007.1"/>
</dbReference>
<proteinExistence type="predicted"/>
<evidence type="ECO:0000313" key="3">
    <source>
        <dbReference type="Proteomes" id="UP001597369"/>
    </source>
</evidence>
<evidence type="ECO:0000313" key="2">
    <source>
        <dbReference type="EMBL" id="MFD2066541.1"/>
    </source>
</evidence>
<name>A0ABW4WWD7_9BACT</name>
<gene>
    <name evidence="2" type="ORF">ACFSKU_06560</name>
</gene>
<feature type="compositionally biased region" description="Basic and acidic residues" evidence="1">
    <location>
        <begin position="1"/>
        <end position="12"/>
    </location>
</feature>
<feature type="region of interest" description="Disordered" evidence="1">
    <location>
        <begin position="1"/>
        <end position="76"/>
    </location>
</feature>
<evidence type="ECO:0000256" key="1">
    <source>
        <dbReference type="SAM" id="MobiDB-lite"/>
    </source>
</evidence>
<feature type="compositionally biased region" description="Basic and acidic residues" evidence="1">
    <location>
        <begin position="24"/>
        <end position="43"/>
    </location>
</feature>